<dbReference type="Gene3D" id="3.10.450.40">
    <property type="match status" value="1"/>
</dbReference>
<name>A0ABT1IBV7_9PSEU</name>
<evidence type="ECO:0000313" key="2">
    <source>
        <dbReference type="EMBL" id="MCP2270110.1"/>
    </source>
</evidence>
<dbReference type="EMBL" id="JAMTCO010000006">
    <property type="protein sequence ID" value="MCP2270110.1"/>
    <property type="molecule type" value="Genomic_DNA"/>
</dbReference>
<reference evidence="2 3" key="1">
    <citation type="submission" date="2022-06" db="EMBL/GenBank/DDBJ databases">
        <title>Genomic Encyclopedia of Archaeal and Bacterial Type Strains, Phase II (KMG-II): from individual species to whole genera.</title>
        <authorList>
            <person name="Goeker M."/>
        </authorList>
    </citation>
    <scope>NUCLEOTIDE SEQUENCE [LARGE SCALE GENOMIC DNA]</scope>
    <source>
        <strain evidence="2 3">DSM 44255</strain>
    </source>
</reference>
<proteinExistence type="predicted"/>
<organism evidence="2 3">
    <name type="scientific">Actinokineospora diospyrosa</name>
    <dbReference type="NCBI Taxonomy" id="103728"/>
    <lineage>
        <taxon>Bacteria</taxon>
        <taxon>Bacillati</taxon>
        <taxon>Actinomycetota</taxon>
        <taxon>Actinomycetes</taxon>
        <taxon>Pseudonocardiales</taxon>
        <taxon>Pseudonocardiaceae</taxon>
        <taxon>Actinokineospora</taxon>
    </lineage>
</organism>
<evidence type="ECO:0000313" key="3">
    <source>
        <dbReference type="Proteomes" id="UP001205185"/>
    </source>
</evidence>
<accession>A0ABT1IBV7</accession>
<dbReference type="Pfam" id="PF04965">
    <property type="entry name" value="GPW_gp25"/>
    <property type="match status" value="1"/>
</dbReference>
<dbReference type="InterPro" id="IPR007048">
    <property type="entry name" value="IraD/Gp25-like"/>
</dbReference>
<dbReference type="Proteomes" id="UP001205185">
    <property type="component" value="Unassembled WGS sequence"/>
</dbReference>
<dbReference type="SUPFAM" id="SSF160719">
    <property type="entry name" value="gpW/gp25-like"/>
    <property type="match status" value="1"/>
</dbReference>
<comment type="caution">
    <text evidence="2">The sequence shown here is derived from an EMBL/GenBank/DDBJ whole genome shotgun (WGS) entry which is preliminary data.</text>
</comment>
<keyword evidence="3" id="KW-1185">Reference proteome</keyword>
<sequence length="165" mass="17794">MRADFIGRGWGFPLRVGPTGGIGMVVRDQEIEEAIWLILGTAPGERQMRPEFGCGIHDHVFAATDGATAGHIAREVRVALDRWEPRVEVTAVDVDYDPVEPGTLHISIHYTIRATNDQRNLVFPFYTIPSDGAQSDGAPLDGALLNGALLDGTRFDGVAAEGEAV</sequence>
<gene>
    <name evidence="2" type="ORF">LV75_002611</name>
</gene>
<evidence type="ECO:0000259" key="1">
    <source>
        <dbReference type="Pfam" id="PF04965"/>
    </source>
</evidence>
<protein>
    <recommendedName>
        <fullName evidence="1">IraD/Gp25-like domain-containing protein</fullName>
    </recommendedName>
</protein>
<feature type="domain" description="IraD/Gp25-like" evidence="1">
    <location>
        <begin position="28"/>
        <end position="116"/>
    </location>
</feature>